<feature type="non-terminal residue" evidence="2">
    <location>
        <position position="97"/>
    </location>
</feature>
<dbReference type="SUPFAM" id="SSF50129">
    <property type="entry name" value="GroES-like"/>
    <property type="match status" value="1"/>
</dbReference>
<proteinExistence type="predicted"/>
<dbReference type="AlphaFoldDB" id="A0A6J4JVE8"/>
<organism evidence="2">
    <name type="scientific">uncultured Friedmanniella sp</name>
    <dbReference type="NCBI Taxonomy" id="335381"/>
    <lineage>
        <taxon>Bacteria</taxon>
        <taxon>Bacillati</taxon>
        <taxon>Actinomycetota</taxon>
        <taxon>Actinomycetes</taxon>
        <taxon>Propionibacteriales</taxon>
        <taxon>Nocardioidaceae</taxon>
        <taxon>Friedmanniella</taxon>
        <taxon>environmental samples</taxon>
    </lineage>
</organism>
<dbReference type="InterPro" id="IPR011032">
    <property type="entry name" value="GroES-like_sf"/>
</dbReference>
<evidence type="ECO:0000256" key="1">
    <source>
        <dbReference type="SAM" id="MobiDB-lite"/>
    </source>
</evidence>
<dbReference type="Gene3D" id="3.90.180.10">
    <property type="entry name" value="Medium-chain alcohol dehydrogenases, catalytic domain"/>
    <property type="match status" value="1"/>
</dbReference>
<sequence length="97" mass="9885">WWRRSVRASATSAPAPASSSAPPSAAAPAPTAAPATTRSATTRTRAARPRAPRSSGGPDAASGLDGMQAEYLRVPFARVSAVPLPDSIDDDQAIMLS</sequence>
<feature type="compositionally biased region" description="Low complexity" evidence="1">
    <location>
        <begin position="7"/>
        <end position="44"/>
    </location>
</feature>
<gene>
    <name evidence="2" type="ORF">AVDCRST_MAG48-350</name>
</gene>
<name>A0A6J4JVE8_9ACTN</name>
<evidence type="ECO:0000313" key="2">
    <source>
        <dbReference type="EMBL" id="CAA9288709.1"/>
    </source>
</evidence>
<protein>
    <submittedName>
        <fullName evidence="2">Threonine dehydrogenase and related Zn-dependent dehydrogenases</fullName>
    </submittedName>
</protein>
<dbReference type="EMBL" id="CADCTS010000052">
    <property type="protein sequence ID" value="CAA9288709.1"/>
    <property type="molecule type" value="Genomic_DNA"/>
</dbReference>
<accession>A0A6J4JVE8</accession>
<feature type="non-terminal residue" evidence="2">
    <location>
        <position position="1"/>
    </location>
</feature>
<feature type="region of interest" description="Disordered" evidence="1">
    <location>
        <begin position="1"/>
        <end position="66"/>
    </location>
</feature>
<reference evidence="2" key="1">
    <citation type="submission" date="2020-02" db="EMBL/GenBank/DDBJ databases">
        <authorList>
            <person name="Meier V. D."/>
        </authorList>
    </citation>
    <scope>NUCLEOTIDE SEQUENCE</scope>
    <source>
        <strain evidence="2">AVDCRST_MAG48</strain>
    </source>
</reference>